<dbReference type="EMBL" id="BMAW01017181">
    <property type="protein sequence ID" value="GFT52501.1"/>
    <property type="molecule type" value="Genomic_DNA"/>
</dbReference>
<keyword evidence="3" id="KW-0445">Lipid transport</keyword>
<comment type="subcellular location">
    <subcellularLocation>
        <location evidence="3">Golgi apparatus</location>
        <location evidence="3">trans-Golgi network</location>
    </subcellularLocation>
</comment>
<dbReference type="GO" id="GO:0015031">
    <property type="term" value="P:protein transport"/>
    <property type="evidence" value="ECO:0007669"/>
    <property type="project" value="UniProtKB-UniRule"/>
</dbReference>
<comment type="function">
    <text evidence="3">Acts as component of the GARP complex that is involved in retrograde transport from early and late endosomes to the trans-Golgi network (TGN).</text>
</comment>
<dbReference type="GO" id="GO:1990745">
    <property type="term" value="C:EARP complex"/>
    <property type="evidence" value="ECO:0007669"/>
    <property type="project" value="TreeGrafter"/>
</dbReference>
<dbReference type="Proteomes" id="UP000887013">
    <property type="component" value="Unassembled WGS sequence"/>
</dbReference>
<gene>
    <name evidence="5" type="primary">Vps51</name>
    <name evidence="5" type="ORF">NPIL_144461</name>
</gene>
<dbReference type="PANTHER" id="PTHR15954">
    <property type="entry name" value="VACUOLAR PROTEIN SORTING-ASSOCIATED PROTEIN 51 HOMOLOG"/>
    <property type="match status" value="1"/>
</dbReference>
<dbReference type="GO" id="GO:0042147">
    <property type="term" value="P:retrograde transport, endosome to Golgi"/>
    <property type="evidence" value="ECO:0007669"/>
    <property type="project" value="UniProtKB-UniRule"/>
</dbReference>
<evidence type="ECO:0000313" key="6">
    <source>
        <dbReference type="Proteomes" id="UP000887013"/>
    </source>
</evidence>
<dbReference type="GO" id="GO:0032456">
    <property type="term" value="P:endocytic recycling"/>
    <property type="evidence" value="ECO:0007669"/>
    <property type="project" value="TreeGrafter"/>
</dbReference>
<accession>A0A8X6P7J9</accession>
<dbReference type="Pfam" id="PF08700">
    <property type="entry name" value="VPS51_Exo84_N"/>
    <property type="match status" value="1"/>
</dbReference>
<dbReference type="GO" id="GO:0048193">
    <property type="term" value="P:Golgi vesicle transport"/>
    <property type="evidence" value="ECO:0007669"/>
    <property type="project" value="TreeGrafter"/>
</dbReference>
<keyword evidence="3" id="KW-0653">Protein transport</keyword>
<dbReference type="AlphaFoldDB" id="A0A8X6P7J9"/>
<comment type="caution">
    <text evidence="5">The sequence shown here is derived from an EMBL/GenBank/DDBJ whole genome shotgun (WGS) entry which is preliminary data.</text>
</comment>
<dbReference type="GO" id="GO:0007041">
    <property type="term" value="P:lysosomal transport"/>
    <property type="evidence" value="ECO:0007669"/>
    <property type="project" value="TreeGrafter"/>
</dbReference>
<dbReference type="GO" id="GO:0000938">
    <property type="term" value="C:GARP complex"/>
    <property type="evidence" value="ECO:0007669"/>
    <property type="project" value="UniProtKB-UniRule"/>
</dbReference>
<dbReference type="GO" id="GO:0006869">
    <property type="term" value="P:lipid transport"/>
    <property type="evidence" value="ECO:0007669"/>
    <property type="project" value="UniProtKB-UniRule"/>
</dbReference>
<dbReference type="PANTHER" id="PTHR15954:SF4">
    <property type="entry name" value="VACUOLAR PROTEIN SORTING-ASSOCIATED PROTEIN 51 HOMOLOG"/>
    <property type="match status" value="1"/>
</dbReference>
<keyword evidence="3" id="KW-0333">Golgi apparatus</keyword>
<dbReference type="GO" id="GO:0007030">
    <property type="term" value="P:Golgi organization"/>
    <property type="evidence" value="ECO:0007669"/>
    <property type="project" value="UniProtKB-UniRule"/>
</dbReference>
<name>A0A8X6P7J9_NEPPI</name>
<comment type="similarity">
    <text evidence="1 3">Belongs to the VPS51 family.</text>
</comment>
<evidence type="ECO:0000256" key="3">
    <source>
        <dbReference type="RuleBase" id="RU368010"/>
    </source>
</evidence>
<organism evidence="5 6">
    <name type="scientific">Nephila pilipes</name>
    <name type="common">Giant wood spider</name>
    <name type="synonym">Nephila maculata</name>
    <dbReference type="NCBI Taxonomy" id="299642"/>
    <lineage>
        <taxon>Eukaryota</taxon>
        <taxon>Metazoa</taxon>
        <taxon>Ecdysozoa</taxon>
        <taxon>Arthropoda</taxon>
        <taxon>Chelicerata</taxon>
        <taxon>Arachnida</taxon>
        <taxon>Araneae</taxon>
        <taxon>Araneomorphae</taxon>
        <taxon>Entelegynae</taxon>
        <taxon>Araneoidea</taxon>
        <taxon>Nephilidae</taxon>
        <taxon>Nephila</taxon>
    </lineage>
</organism>
<keyword evidence="3" id="KW-0813">Transport</keyword>
<sequence length="92" mass="10850">MDKEEFNIDLYMMKLTKSYHLHQILSKKENVDIEIRGISNGIQSMLYDNYTKFITAADVVSKIKVNFEEMEENMNLLEIKMSCSKHQLNLKT</sequence>
<evidence type="ECO:0000256" key="1">
    <source>
        <dbReference type="ARBA" id="ARBA00006080"/>
    </source>
</evidence>
<keyword evidence="4" id="KW-0175">Coiled coil</keyword>
<dbReference type="OrthoDB" id="203678at2759"/>
<proteinExistence type="inferred from homology"/>
<evidence type="ECO:0000256" key="2">
    <source>
        <dbReference type="ARBA" id="ARBA00016122"/>
    </source>
</evidence>
<dbReference type="GO" id="GO:0005829">
    <property type="term" value="C:cytosol"/>
    <property type="evidence" value="ECO:0007669"/>
    <property type="project" value="GOC"/>
</dbReference>
<protein>
    <recommendedName>
        <fullName evidence="2 3">Vacuolar protein sorting-associated protein 51 homolog</fullName>
    </recommendedName>
</protein>
<comment type="subunit">
    <text evidence="3">Component of the Golgi-associated retrograde protein (GARP) complex.</text>
</comment>
<evidence type="ECO:0000313" key="5">
    <source>
        <dbReference type="EMBL" id="GFT52501.1"/>
    </source>
</evidence>
<evidence type="ECO:0000256" key="4">
    <source>
        <dbReference type="SAM" id="Coils"/>
    </source>
</evidence>
<dbReference type="GO" id="GO:0016020">
    <property type="term" value="C:membrane"/>
    <property type="evidence" value="ECO:0007669"/>
    <property type="project" value="TreeGrafter"/>
</dbReference>
<keyword evidence="6" id="KW-1185">Reference proteome</keyword>
<dbReference type="InterPro" id="IPR014812">
    <property type="entry name" value="Vps51"/>
</dbReference>
<reference evidence="5" key="1">
    <citation type="submission" date="2020-08" db="EMBL/GenBank/DDBJ databases">
        <title>Multicomponent nature underlies the extraordinary mechanical properties of spider dragline silk.</title>
        <authorList>
            <person name="Kono N."/>
            <person name="Nakamura H."/>
            <person name="Mori M."/>
            <person name="Yoshida Y."/>
            <person name="Ohtoshi R."/>
            <person name="Malay A.D."/>
            <person name="Moran D.A.P."/>
            <person name="Tomita M."/>
            <person name="Numata K."/>
            <person name="Arakawa K."/>
        </authorList>
    </citation>
    <scope>NUCLEOTIDE SEQUENCE</scope>
</reference>
<feature type="coiled-coil region" evidence="4">
    <location>
        <begin position="60"/>
        <end position="87"/>
    </location>
</feature>